<sequence>MGKNFVQRPILINPLDRGLLAHLGNTGKVVAGFANERRDFWILLRPNTVAFHYLVSVVPREFAHALFRRIEQRDVVIDELNRISVTRYNKHPVSGRASLSCECGQDVVCFEVFLRNGRDVHGVQGVLQQGHLANELGRCFTSRAFVLRVLFGSKTVARDIKRDRHVRRLFLCQEVQHHRNESMDGVGVLSVGGSKTL</sequence>
<protein>
    <submittedName>
        <fullName evidence="1">Unannotated protein</fullName>
    </submittedName>
</protein>
<reference evidence="1" key="1">
    <citation type="submission" date="2020-05" db="EMBL/GenBank/DDBJ databases">
        <authorList>
            <person name="Chiriac C."/>
            <person name="Salcher M."/>
            <person name="Ghai R."/>
            <person name="Kavagutti S V."/>
        </authorList>
    </citation>
    <scope>NUCLEOTIDE SEQUENCE</scope>
</reference>
<name>A0A6J7GPK0_9ZZZZ</name>
<evidence type="ECO:0000313" key="1">
    <source>
        <dbReference type="EMBL" id="CAB4910271.1"/>
    </source>
</evidence>
<dbReference type="EMBL" id="CAFBMB010000160">
    <property type="protein sequence ID" value="CAB4910271.1"/>
    <property type="molecule type" value="Genomic_DNA"/>
</dbReference>
<accession>A0A6J7GPK0</accession>
<gene>
    <name evidence="1" type="ORF">UFOPK3516_01452</name>
</gene>
<organism evidence="1">
    <name type="scientific">freshwater metagenome</name>
    <dbReference type="NCBI Taxonomy" id="449393"/>
    <lineage>
        <taxon>unclassified sequences</taxon>
        <taxon>metagenomes</taxon>
        <taxon>ecological metagenomes</taxon>
    </lineage>
</organism>
<proteinExistence type="predicted"/>
<dbReference type="AlphaFoldDB" id="A0A6J7GPK0"/>